<dbReference type="InterPro" id="IPR027417">
    <property type="entry name" value="P-loop_NTPase"/>
</dbReference>
<dbReference type="EMBL" id="JABRWO010000011">
    <property type="protein sequence ID" value="MBA2116826.1"/>
    <property type="molecule type" value="Genomic_DNA"/>
</dbReference>
<dbReference type="PANTHER" id="PTHR43581">
    <property type="entry name" value="ATP/GTP PHOSPHATASE"/>
    <property type="match status" value="1"/>
</dbReference>
<dbReference type="PANTHER" id="PTHR43581:SF4">
    <property type="entry name" value="ATP_GTP PHOSPHATASE"/>
    <property type="match status" value="1"/>
</dbReference>
<dbReference type="SUPFAM" id="SSF52540">
    <property type="entry name" value="P-loop containing nucleoside triphosphate hydrolases"/>
    <property type="match status" value="1"/>
</dbReference>
<comment type="caution">
    <text evidence="2">The sequence shown here is derived from an EMBL/GenBank/DDBJ whole genome shotgun (WGS) entry which is preliminary data.</text>
</comment>
<dbReference type="RefSeq" id="WP_207398218.1">
    <property type="nucleotide sequence ID" value="NZ_JABRWO010000011.1"/>
</dbReference>
<keyword evidence="3" id="KW-1185">Reference proteome</keyword>
<name>A0A7V9A967_9BACT</name>
<evidence type="ECO:0000259" key="1">
    <source>
        <dbReference type="Pfam" id="PF13175"/>
    </source>
</evidence>
<proteinExistence type="predicted"/>
<dbReference type="Proteomes" id="UP000551616">
    <property type="component" value="Unassembled WGS sequence"/>
</dbReference>
<evidence type="ECO:0000313" key="2">
    <source>
        <dbReference type="EMBL" id="MBA2116826.1"/>
    </source>
</evidence>
<sequence>MTDLTNYALKFANIKCIGDEPQGFDTIKPINIIIGRNNSGKSTLLDLFPALTRASYEPDARLSRQTDSPPIAKISIRLTAELLGPHFPHLATGSPYSHTNFHDAWTFAEKYLVGKQATFDFKGMDAERADIAIEGEAEFRKYFNEWGQNDYKRRISQAIPNPFENFTFHRISPERSLKAEQDQNSKVHENGDGGTNEIQRFLNKDGLPPDLVSQWLLRMLNSIVTPDAEFTQIVTRQIDKAGKWEVFLREEKKGLIPLSKSGHGLQTIILVLVHTLLKIYPDKDHSKHIFAFEELENNLHPALLRRLLDYIRRLAINSRGTFFITTHSHVVIDMFRRDENAQIIHVVNDGHSATCRTLTTYIEHGNVLDDLDVRASDILQANCVIWVEGPSDRIYLNRWIELASNGELREGTHYQCVFYGGRLLAHLSGKLPDDEGDDAVKILTLNRRACVVMDSDKRTKDQAIGKTKERIVDEIAKVGGLTWITAGKEVENYVPAKVIEQALGLEKSFVITPYADVFSRLDKVEKGVGKRERDRKPLFAERVAEALTVDNWKHLDLENRLGELCEKIHFWNGNRE</sequence>
<dbReference type="AlphaFoldDB" id="A0A7V9A967"/>
<evidence type="ECO:0000313" key="3">
    <source>
        <dbReference type="Proteomes" id="UP000551616"/>
    </source>
</evidence>
<reference evidence="2 3" key="1">
    <citation type="submission" date="2020-05" db="EMBL/GenBank/DDBJ databases">
        <title>Bremerella alba sp. nov., a novel planctomycete isolated from the surface of the macroalga Fucus spiralis.</title>
        <authorList>
            <person name="Godinho O."/>
            <person name="Botelho R."/>
            <person name="Albuquerque L."/>
            <person name="Wiegand S."/>
            <person name="Da Costa M.S."/>
            <person name="Lobo-Da-Cunha A."/>
            <person name="Jogler C."/>
            <person name="Lage O.M."/>
        </authorList>
    </citation>
    <scope>NUCLEOTIDE SEQUENCE [LARGE SCALE GENOMIC DNA]</scope>
    <source>
        <strain evidence="2 3">FF15</strain>
    </source>
</reference>
<organism evidence="2 3">
    <name type="scientific">Bremerella alba</name>
    <dbReference type="NCBI Taxonomy" id="980252"/>
    <lineage>
        <taxon>Bacteria</taxon>
        <taxon>Pseudomonadati</taxon>
        <taxon>Planctomycetota</taxon>
        <taxon>Planctomycetia</taxon>
        <taxon>Pirellulales</taxon>
        <taxon>Pirellulaceae</taxon>
        <taxon>Bremerella</taxon>
    </lineage>
</organism>
<accession>A0A7V9A967</accession>
<dbReference type="InterPro" id="IPR051396">
    <property type="entry name" value="Bact_Antivir_Def_Nuclease"/>
</dbReference>
<feature type="domain" description="Endonuclease GajA/Old nuclease/RecF-like AAA" evidence="1">
    <location>
        <begin position="243"/>
        <end position="331"/>
    </location>
</feature>
<protein>
    <recommendedName>
        <fullName evidence="1">Endonuclease GajA/Old nuclease/RecF-like AAA domain-containing protein</fullName>
    </recommendedName>
</protein>
<dbReference type="Pfam" id="PF13175">
    <property type="entry name" value="AAA_15"/>
    <property type="match status" value="1"/>
</dbReference>
<dbReference type="InterPro" id="IPR041685">
    <property type="entry name" value="AAA_GajA/Old/RecF-like"/>
</dbReference>
<gene>
    <name evidence="2" type="ORF">HOV93_40190</name>
</gene>
<dbReference type="Gene3D" id="3.40.50.300">
    <property type="entry name" value="P-loop containing nucleotide triphosphate hydrolases"/>
    <property type="match status" value="1"/>
</dbReference>